<comment type="caution">
    <text evidence="2">The sequence shown here is derived from an EMBL/GenBank/DDBJ whole genome shotgun (WGS) entry which is preliminary data.</text>
</comment>
<evidence type="ECO:0000313" key="3">
    <source>
        <dbReference type="Proteomes" id="UP001381693"/>
    </source>
</evidence>
<feature type="non-terminal residue" evidence="2">
    <location>
        <position position="1"/>
    </location>
</feature>
<gene>
    <name evidence="2" type="ORF">SK128_010188</name>
</gene>
<feature type="region of interest" description="Disordered" evidence="1">
    <location>
        <begin position="29"/>
        <end position="61"/>
    </location>
</feature>
<reference evidence="2 3" key="1">
    <citation type="submission" date="2023-11" db="EMBL/GenBank/DDBJ databases">
        <title>Halocaridina rubra genome assembly.</title>
        <authorList>
            <person name="Smith C."/>
        </authorList>
    </citation>
    <scope>NUCLEOTIDE SEQUENCE [LARGE SCALE GENOMIC DNA]</scope>
    <source>
        <strain evidence="2">EP-1</strain>
        <tissue evidence="2">Whole</tissue>
    </source>
</reference>
<feature type="compositionally biased region" description="Basic and acidic residues" evidence="1">
    <location>
        <begin position="50"/>
        <end position="61"/>
    </location>
</feature>
<organism evidence="2 3">
    <name type="scientific">Halocaridina rubra</name>
    <name type="common">Hawaiian red shrimp</name>
    <dbReference type="NCBI Taxonomy" id="373956"/>
    <lineage>
        <taxon>Eukaryota</taxon>
        <taxon>Metazoa</taxon>
        <taxon>Ecdysozoa</taxon>
        <taxon>Arthropoda</taxon>
        <taxon>Crustacea</taxon>
        <taxon>Multicrustacea</taxon>
        <taxon>Malacostraca</taxon>
        <taxon>Eumalacostraca</taxon>
        <taxon>Eucarida</taxon>
        <taxon>Decapoda</taxon>
        <taxon>Pleocyemata</taxon>
        <taxon>Caridea</taxon>
        <taxon>Atyoidea</taxon>
        <taxon>Atyidae</taxon>
        <taxon>Halocaridina</taxon>
    </lineage>
</organism>
<keyword evidence="3" id="KW-1185">Reference proteome</keyword>
<evidence type="ECO:0000313" key="2">
    <source>
        <dbReference type="EMBL" id="KAK7079187.1"/>
    </source>
</evidence>
<protein>
    <submittedName>
        <fullName evidence="2">Uncharacterized protein</fullName>
    </submittedName>
</protein>
<accession>A0AAN8X9Q1</accession>
<dbReference type="EMBL" id="JAXCGZ010007567">
    <property type="protein sequence ID" value="KAK7079187.1"/>
    <property type="molecule type" value="Genomic_DNA"/>
</dbReference>
<name>A0AAN8X9Q1_HALRR</name>
<proteinExistence type="predicted"/>
<dbReference type="AlphaFoldDB" id="A0AAN8X9Q1"/>
<sequence>GVVNGYFYGLRDSLRGFVLIFTYDNEVHEKPRNSSSQETNLARRRAVQQAEKKLKHSQEKE</sequence>
<evidence type="ECO:0000256" key="1">
    <source>
        <dbReference type="SAM" id="MobiDB-lite"/>
    </source>
</evidence>
<dbReference type="Proteomes" id="UP001381693">
    <property type="component" value="Unassembled WGS sequence"/>
</dbReference>